<dbReference type="PANTHER" id="PTHR30151:SF0">
    <property type="entry name" value="ABC TRANSPORTER PERMEASE PROTEIN MJ0413-RELATED"/>
    <property type="match status" value="1"/>
</dbReference>
<organism evidence="9 10">
    <name type="scientific">Paenibacillus solisilvae</name>
    <dbReference type="NCBI Taxonomy" id="2486751"/>
    <lineage>
        <taxon>Bacteria</taxon>
        <taxon>Bacillati</taxon>
        <taxon>Bacillota</taxon>
        <taxon>Bacilli</taxon>
        <taxon>Bacillales</taxon>
        <taxon>Paenibacillaceae</taxon>
        <taxon>Paenibacillus</taxon>
    </lineage>
</organism>
<keyword evidence="10" id="KW-1185">Reference proteome</keyword>
<evidence type="ECO:0000256" key="5">
    <source>
        <dbReference type="ARBA" id="ARBA00022989"/>
    </source>
</evidence>
<gene>
    <name evidence="9" type="ORF">ACFPYJ_30310</name>
</gene>
<comment type="caution">
    <text evidence="9">The sequence shown here is derived from an EMBL/GenBank/DDBJ whole genome shotgun (WGS) entry which is preliminary data.</text>
</comment>
<dbReference type="PROSITE" id="PS50928">
    <property type="entry name" value="ABC_TM1"/>
    <property type="match status" value="1"/>
</dbReference>
<dbReference type="RefSeq" id="WP_379191986.1">
    <property type="nucleotide sequence ID" value="NZ_JBHSOW010000121.1"/>
</dbReference>
<evidence type="ECO:0000256" key="1">
    <source>
        <dbReference type="ARBA" id="ARBA00004651"/>
    </source>
</evidence>
<dbReference type="Proteomes" id="UP001596047">
    <property type="component" value="Unassembled WGS sequence"/>
</dbReference>
<dbReference type="Pfam" id="PF00528">
    <property type="entry name" value="BPD_transp_1"/>
    <property type="match status" value="1"/>
</dbReference>
<reference evidence="10" key="1">
    <citation type="journal article" date="2019" name="Int. J. Syst. Evol. Microbiol.">
        <title>The Global Catalogue of Microorganisms (GCM) 10K type strain sequencing project: providing services to taxonomists for standard genome sequencing and annotation.</title>
        <authorList>
            <consortium name="The Broad Institute Genomics Platform"/>
            <consortium name="The Broad Institute Genome Sequencing Center for Infectious Disease"/>
            <person name="Wu L."/>
            <person name="Ma J."/>
        </authorList>
    </citation>
    <scope>NUCLEOTIDE SEQUENCE [LARGE SCALE GENOMIC DNA]</scope>
    <source>
        <strain evidence="10">CGMCC 1.3240</strain>
    </source>
</reference>
<feature type="transmembrane region" description="Helical" evidence="7">
    <location>
        <begin position="97"/>
        <end position="117"/>
    </location>
</feature>
<feature type="transmembrane region" description="Helical" evidence="7">
    <location>
        <begin position="195"/>
        <end position="217"/>
    </location>
</feature>
<dbReference type="SUPFAM" id="SSF161098">
    <property type="entry name" value="MetI-like"/>
    <property type="match status" value="1"/>
</dbReference>
<dbReference type="PANTHER" id="PTHR30151">
    <property type="entry name" value="ALKANE SULFONATE ABC TRANSPORTER-RELATED, MEMBRANE SUBUNIT"/>
    <property type="match status" value="1"/>
</dbReference>
<accession>A0ABW0W8E0</accession>
<evidence type="ECO:0000256" key="2">
    <source>
        <dbReference type="ARBA" id="ARBA00022448"/>
    </source>
</evidence>
<dbReference type="InterPro" id="IPR035906">
    <property type="entry name" value="MetI-like_sf"/>
</dbReference>
<feature type="domain" description="ABC transmembrane type-1" evidence="8">
    <location>
        <begin position="32"/>
        <end position="218"/>
    </location>
</feature>
<evidence type="ECO:0000256" key="7">
    <source>
        <dbReference type="RuleBase" id="RU363032"/>
    </source>
</evidence>
<keyword evidence="4 7" id="KW-0812">Transmembrane</keyword>
<protein>
    <submittedName>
        <fullName evidence="9">ABC transporter permease</fullName>
    </submittedName>
</protein>
<evidence type="ECO:0000256" key="4">
    <source>
        <dbReference type="ARBA" id="ARBA00022692"/>
    </source>
</evidence>
<dbReference type="InterPro" id="IPR000515">
    <property type="entry name" value="MetI-like"/>
</dbReference>
<name>A0ABW0W8E0_9BACL</name>
<evidence type="ECO:0000313" key="9">
    <source>
        <dbReference type="EMBL" id="MFC5653334.1"/>
    </source>
</evidence>
<comment type="similarity">
    <text evidence="7">Belongs to the binding-protein-dependent transport system permease family.</text>
</comment>
<evidence type="ECO:0000259" key="8">
    <source>
        <dbReference type="PROSITE" id="PS50928"/>
    </source>
</evidence>
<proteinExistence type="inferred from homology"/>
<keyword evidence="6 7" id="KW-0472">Membrane</keyword>
<comment type="subcellular location">
    <subcellularLocation>
        <location evidence="1 7">Cell membrane</location>
        <topology evidence="1 7">Multi-pass membrane protein</topology>
    </subcellularLocation>
</comment>
<evidence type="ECO:0000256" key="3">
    <source>
        <dbReference type="ARBA" id="ARBA00022475"/>
    </source>
</evidence>
<keyword evidence="5 7" id="KW-1133">Transmembrane helix</keyword>
<dbReference type="EMBL" id="JBHSOW010000121">
    <property type="protein sequence ID" value="MFC5653334.1"/>
    <property type="molecule type" value="Genomic_DNA"/>
</dbReference>
<keyword evidence="3" id="KW-1003">Cell membrane</keyword>
<evidence type="ECO:0000256" key="6">
    <source>
        <dbReference type="ARBA" id="ARBA00023136"/>
    </source>
</evidence>
<evidence type="ECO:0000313" key="10">
    <source>
        <dbReference type="Proteomes" id="UP001596047"/>
    </source>
</evidence>
<feature type="transmembrane region" description="Helical" evidence="7">
    <location>
        <begin position="36"/>
        <end position="59"/>
    </location>
</feature>
<feature type="transmembrane region" description="Helical" evidence="7">
    <location>
        <begin position="71"/>
        <end position="91"/>
    </location>
</feature>
<sequence>MLPVNMPGTKWPYISRILPFIMNNLPQLLQQGGVTFLNAMSGFFVGGLVGLALAVLMSLSKTIERTITPYIVSSQMVPIIGLAPIVFGILHNADLSRITMAAYVTFFPVTINSLAGLSGVKKEQRELFNSYASPTWKYYWKLAIPAALPQFFLGLKLSAPLSITASIVVELMGAPNGIGVLMVSSLYYGSAQSDMFWATVFFSAIIGLAAFLLISLIERLITPWQPEFRVRGGRGK</sequence>
<keyword evidence="2 7" id="KW-0813">Transport</keyword>
<feature type="transmembrane region" description="Helical" evidence="7">
    <location>
        <begin position="161"/>
        <end position="183"/>
    </location>
</feature>
<dbReference type="Gene3D" id="1.10.3720.10">
    <property type="entry name" value="MetI-like"/>
    <property type="match status" value="1"/>
</dbReference>